<dbReference type="InterPro" id="IPR008030">
    <property type="entry name" value="NmrA-like"/>
</dbReference>
<dbReference type="PANTHER" id="PTHR42748">
    <property type="entry name" value="NITROGEN METABOLITE REPRESSION PROTEIN NMRA FAMILY MEMBER"/>
    <property type="match status" value="1"/>
</dbReference>
<evidence type="ECO:0000256" key="1">
    <source>
        <dbReference type="ARBA" id="ARBA00006328"/>
    </source>
</evidence>
<evidence type="ECO:0000259" key="3">
    <source>
        <dbReference type="Pfam" id="PF05368"/>
    </source>
</evidence>
<organism evidence="4 5">
    <name type="scientific">Paenibacillus amylolyticus</name>
    <dbReference type="NCBI Taxonomy" id="1451"/>
    <lineage>
        <taxon>Bacteria</taxon>
        <taxon>Bacillati</taxon>
        <taxon>Bacillota</taxon>
        <taxon>Bacilli</taxon>
        <taxon>Bacillales</taxon>
        <taxon>Paenibacillaceae</taxon>
        <taxon>Paenibacillus</taxon>
    </lineage>
</organism>
<evidence type="ECO:0000313" key="4">
    <source>
        <dbReference type="EMBL" id="MDR6721663.1"/>
    </source>
</evidence>
<dbReference type="Gene3D" id="3.40.50.720">
    <property type="entry name" value="NAD(P)-binding Rossmann-like Domain"/>
    <property type="match status" value="1"/>
</dbReference>
<protein>
    <submittedName>
        <fullName evidence="4">Uncharacterized protein YbjT (DUF2867 family)</fullName>
    </submittedName>
</protein>
<comment type="similarity">
    <text evidence="1">Belongs to the NmrA-type oxidoreductase family.</text>
</comment>
<name>A0AAP5GYW2_PAEAM</name>
<dbReference type="Pfam" id="PF05368">
    <property type="entry name" value="NmrA"/>
    <property type="match status" value="1"/>
</dbReference>
<dbReference type="RefSeq" id="WP_310135697.1">
    <property type="nucleotide sequence ID" value="NZ_JAVDTR010000001.1"/>
</dbReference>
<dbReference type="Proteomes" id="UP001254832">
    <property type="component" value="Unassembled WGS sequence"/>
</dbReference>
<dbReference type="SUPFAM" id="SSF51735">
    <property type="entry name" value="NAD(P)-binding Rossmann-fold domains"/>
    <property type="match status" value="1"/>
</dbReference>
<dbReference type="PANTHER" id="PTHR42748:SF7">
    <property type="entry name" value="NMRA LIKE REDOX SENSOR 1-RELATED"/>
    <property type="match status" value="1"/>
</dbReference>
<reference evidence="4" key="1">
    <citation type="submission" date="2023-07" db="EMBL/GenBank/DDBJ databases">
        <title>Sorghum-associated microbial communities from plants grown in Nebraska, USA.</title>
        <authorList>
            <person name="Schachtman D."/>
        </authorList>
    </citation>
    <scope>NUCLEOTIDE SEQUENCE</scope>
    <source>
        <strain evidence="4">BE80</strain>
    </source>
</reference>
<dbReference type="AlphaFoldDB" id="A0AAP5GYW2"/>
<gene>
    <name evidence="4" type="ORF">J2W91_000111</name>
</gene>
<evidence type="ECO:0000313" key="5">
    <source>
        <dbReference type="Proteomes" id="UP001254832"/>
    </source>
</evidence>
<feature type="domain" description="NmrA-like" evidence="3">
    <location>
        <begin position="7"/>
        <end position="259"/>
    </location>
</feature>
<comment type="caution">
    <text evidence="4">The sequence shown here is derived from an EMBL/GenBank/DDBJ whole genome shotgun (WGS) entry which is preliminary data.</text>
</comment>
<sequence length="294" mass="32149">MKQDHLYLVYGASGAQGGAVANRLLASGKKVRSITRNPEAADLLQSKGIEAVVGDMSDTKVLAQAHEGVDRVFLNIPVEFDTAKVQMYIDHAIEAAVNAKVELLVVNTGGFVPQHVTTNTLAVELNRQLIEDVKKSGLPYIIVEPIVYLENFMIPGVLNEGVLAYPVPADQKISWISLDDAAQYHVYALTHPELAGSIYAAPGLEGYTGNEIAAKFSEVLGQEIQFVSLPFEHFEAAISPMLGSQNAEGLKGLYQWISSNMDKLPTFNEVDDSLKRSVNLSNISDWIRFSFLKN</sequence>
<keyword evidence="2" id="KW-0521">NADP</keyword>
<dbReference type="InterPro" id="IPR036291">
    <property type="entry name" value="NAD(P)-bd_dom_sf"/>
</dbReference>
<evidence type="ECO:0000256" key="2">
    <source>
        <dbReference type="ARBA" id="ARBA00022857"/>
    </source>
</evidence>
<proteinExistence type="inferred from homology"/>
<dbReference type="Gene3D" id="3.90.25.10">
    <property type="entry name" value="UDP-galactose 4-epimerase, domain 1"/>
    <property type="match status" value="1"/>
</dbReference>
<dbReference type="EMBL" id="JAVDTR010000001">
    <property type="protein sequence ID" value="MDR6721663.1"/>
    <property type="molecule type" value="Genomic_DNA"/>
</dbReference>
<dbReference type="InterPro" id="IPR051164">
    <property type="entry name" value="NmrA-like_oxidored"/>
</dbReference>
<accession>A0AAP5GYW2</accession>